<organism evidence="2 3">
    <name type="scientific">Amborella trichopoda</name>
    <dbReference type="NCBI Taxonomy" id="13333"/>
    <lineage>
        <taxon>Eukaryota</taxon>
        <taxon>Viridiplantae</taxon>
        <taxon>Streptophyta</taxon>
        <taxon>Embryophyta</taxon>
        <taxon>Tracheophyta</taxon>
        <taxon>Spermatophyta</taxon>
        <taxon>Magnoliopsida</taxon>
        <taxon>Amborellales</taxon>
        <taxon>Amborellaceae</taxon>
        <taxon>Amborella</taxon>
    </lineage>
</organism>
<protein>
    <submittedName>
        <fullName evidence="2">Uncharacterized protein</fullName>
    </submittedName>
</protein>
<feature type="region of interest" description="Disordered" evidence="1">
    <location>
        <begin position="1"/>
        <end position="20"/>
    </location>
</feature>
<dbReference type="PANTHER" id="PTHR35714">
    <property type="entry name" value="OS02G0715300 PROTEIN"/>
    <property type="match status" value="1"/>
</dbReference>
<accession>W1PW72</accession>
<feature type="compositionally biased region" description="Basic and acidic residues" evidence="1">
    <location>
        <begin position="11"/>
        <end position="20"/>
    </location>
</feature>
<evidence type="ECO:0000256" key="1">
    <source>
        <dbReference type="SAM" id="MobiDB-lite"/>
    </source>
</evidence>
<evidence type="ECO:0000313" key="3">
    <source>
        <dbReference type="Proteomes" id="UP000017836"/>
    </source>
</evidence>
<sequence length="147" mass="16753">MTTNQSLPITHQERASESEKMGLRKRLSSLSLKYNPGSLSNSASLSYLSWRRSKSMSSLADDAGFSIKKWWNWGWGWILSKKAEFAKDLEMNEGETMLGCGSKGRLSHVFSKVRSEIRRIISPRPANKKFNYDSYSYAQNFDNGGRN</sequence>
<dbReference type="Proteomes" id="UP000017836">
    <property type="component" value="Unassembled WGS sequence"/>
</dbReference>
<dbReference type="PANTHER" id="PTHR35714:SF1">
    <property type="entry name" value="OS02G0715300 PROTEIN"/>
    <property type="match status" value="1"/>
</dbReference>
<reference evidence="3" key="1">
    <citation type="journal article" date="2013" name="Science">
        <title>The Amborella genome and the evolution of flowering plants.</title>
        <authorList>
            <consortium name="Amborella Genome Project"/>
        </authorList>
    </citation>
    <scope>NUCLEOTIDE SEQUENCE [LARGE SCALE GENOMIC DNA]</scope>
</reference>
<dbReference type="AlphaFoldDB" id="W1PW72"/>
<name>W1PW72_AMBTC</name>
<dbReference type="eggNOG" id="ENOG502S0PV">
    <property type="taxonomic scope" value="Eukaryota"/>
</dbReference>
<keyword evidence="3" id="KW-1185">Reference proteome</keyword>
<gene>
    <name evidence="2" type="ORF">AMTR_s00022p00161350</name>
</gene>
<dbReference type="HOGENOM" id="CLU_104357_1_0_1"/>
<dbReference type="Gramene" id="ERN11565">
    <property type="protein sequence ID" value="ERN11565"/>
    <property type="gene ID" value="AMTR_s00022p00161350"/>
</dbReference>
<evidence type="ECO:0000313" key="2">
    <source>
        <dbReference type="EMBL" id="ERN11565.1"/>
    </source>
</evidence>
<dbReference type="OMA" id="RSMPSVK"/>
<dbReference type="EMBL" id="KI392687">
    <property type="protein sequence ID" value="ERN11565.1"/>
    <property type="molecule type" value="Genomic_DNA"/>
</dbReference>
<proteinExistence type="predicted"/>